<keyword evidence="2" id="KW-1015">Disulfide bond</keyword>
<reference evidence="4 5" key="1">
    <citation type="submission" date="2022-05" db="EMBL/GenBank/DDBJ databases">
        <authorList>
            <consortium name="Genoscope - CEA"/>
            <person name="William W."/>
        </authorList>
    </citation>
    <scope>NUCLEOTIDE SEQUENCE [LARGE SCALE GENOMIC DNA]</scope>
</reference>
<evidence type="ECO:0000259" key="3">
    <source>
        <dbReference type="Pfam" id="PF23283"/>
    </source>
</evidence>
<accession>A0ABN8SKX4</accession>
<dbReference type="EMBL" id="CALNXK010000882">
    <property type="protein sequence ID" value="CAH3190565.1"/>
    <property type="molecule type" value="Genomic_DNA"/>
</dbReference>
<proteinExistence type="predicted"/>
<evidence type="ECO:0000256" key="1">
    <source>
        <dbReference type="ARBA" id="ARBA00022729"/>
    </source>
</evidence>
<keyword evidence="5" id="KW-1185">Reference proteome</keyword>
<protein>
    <recommendedName>
        <fullName evidence="3">UMOD/GP2/OIT3-like D8C domain-containing protein</fullName>
    </recommendedName>
</protein>
<evidence type="ECO:0000256" key="2">
    <source>
        <dbReference type="ARBA" id="ARBA00023157"/>
    </source>
</evidence>
<dbReference type="Proteomes" id="UP001159405">
    <property type="component" value="Unassembled WGS sequence"/>
</dbReference>
<dbReference type="Pfam" id="PF23283">
    <property type="entry name" value="D8C_UMOD"/>
    <property type="match status" value="1"/>
</dbReference>
<dbReference type="InterPro" id="IPR057774">
    <property type="entry name" value="D8C_UMOD/GP2/OIT3-like"/>
</dbReference>
<organism evidence="4 5">
    <name type="scientific">Porites lobata</name>
    <dbReference type="NCBI Taxonomy" id="104759"/>
    <lineage>
        <taxon>Eukaryota</taxon>
        <taxon>Metazoa</taxon>
        <taxon>Cnidaria</taxon>
        <taxon>Anthozoa</taxon>
        <taxon>Hexacorallia</taxon>
        <taxon>Scleractinia</taxon>
        <taxon>Fungiina</taxon>
        <taxon>Poritidae</taxon>
        <taxon>Porites</taxon>
    </lineage>
</organism>
<sequence>GDPCSDNNYRHLSESDRTVSSRTSDIKCDAGDLDGGWESWYRVSGGAGNALAAVTAPAKGYCGTKVQVYLAQSHPIPSEGIVQRKVCGHTGANTCNNPQSIDVVNCGAFYLYKLVKFRDCNGNGNGWRYCTNGVQDDKCAGANCPDGQTCYLADNGNGYECTDGRE</sequence>
<keyword evidence="1" id="KW-0732">Signal</keyword>
<comment type="caution">
    <text evidence="4">The sequence shown here is derived from an EMBL/GenBank/DDBJ whole genome shotgun (WGS) entry which is preliminary data.</text>
</comment>
<name>A0ABN8SKX4_9CNID</name>
<gene>
    <name evidence="4" type="ORF">PLOB_00047390</name>
</gene>
<evidence type="ECO:0000313" key="5">
    <source>
        <dbReference type="Proteomes" id="UP001159405"/>
    </source>
</evidence>
<evidence type="ECO:0000313" key="4">
    <source>
        <dbReference type="EMBL" id="CAH3190565.1"/>
    </source>
</evidence>
<feature type="non-terminal residue" evidence="4">
    <location>
        <position position="1"/>
    </location>
</feature>
<feature type="domain" description="UMOD/GP2/OIT3-like D8C" evidence="3">
    <location>
        <begin position="59"/>
        <end position="121"/>
    </location>
</feature>